<keyword evidence="2" id="KW-1185">Reference proteome</keyword>
<evidence type="ECO:0000313" key="1">
    <source>
        <dbReference type="EMBL" id="KAK4355931.1"/>
    </source>
</evidence>
<protein>
    <submittedName>
        <fullName evidence="1">Uncharacterized protein</fullName>
    </submittedName>
</protein>
<dbReference type="EMBL" id="JAVYJV010000013">
    <property type="protein sequence ID" value="KAK4355931.1"/>
    <property type="molecule type" value="Genomic_DNA"/>
</dbReference>
<dbReference type="AlphaFoldDB" id="A0AAE1V9X4"/>
<reference evidence="1" key="1">
    <citation type="submission" date="2023-12" db="EMBL/GenBank/DDBJ databases">
        <title>Genome assembly of Anisodus tanguticus.</title>
        <authorList>
            <person name="Wang Y.-J."/>
        </authorList>
    </citation>
    <scope>NUCLEOTIDE SEQUENCE</scope>
    <source>
        <strain evidence="1">KB-2021</strain>
        <tissue evidence="1">Leaf</tissue>
    </source>
</reference>
<evidence type="ECO:0000313" key="2">
    <source>
        <dbReference type="Proteomes" id="UP001291623"/>
    </source>
</evidence>
<comment type="caution">
    <text evidence="1">The sequence shown here is derived from an EMBL/GenBank/DDBJ whole genome shotgun (WGS) entry which is preliminary data.</text>
</comment>
<organism evidence="1 2">
    <name type="scientific">Anisodus tanguticus</name>
    <dbReference type="NCBI Taxonomy" id="243964"/>
    <lineage>
        <taxon>Eukaryota</taxon>
        <taxon>Viridiplantae</taxon>
        <taxon>Streptophyta</taxon>
        <taxon>Embryophyta</taxon>
        <taxon>Tracheophyta</taxon>
        <taxon>Spermatophyta</taxon>
        <taxon>Magnoliopsida</taxon>
        <taxon>eudicotyledons</taxon>
        <taxon>Gunneridae</taxon>
        <taxon>Pentapetalae</taxon>
        <taxon>asterids</taxon>
        <taxon>lamiids</taxon>
        <taxon>Solanales</taxon>
        <taxon>Solanaceae</taxon>
        <taxon>Solanoideae</taxon>
        <taxon>Hyoscyameae</taxon>
        <taxon>Anisodus</taxon>
    </lineage>
</organism>
<name>A0AAE1V9X4_9SOLA</name>
<accession>A0AAE1V9X4</accession>
<gene>
    <name evidence="1" type="ORF">RND71_024902</name>
</gene>
<proteinExistence type="predicted"/>
<dbReference type="Proteomes" id="UP001291623">
    <property type="component" value="Unassembled WGS sequence"/>
</dbReference>
<sequence length="113" mass="13572">MKLSTICPFECTVMKGLWHRILLWQGFHKNIGDWEAEVQWVTEWARKKTGQGAIRCSFAMLIYVMWRERNQIRFKQSRYQADRVCKELALHIHIRGGNLKQWQPWLAKLNSIQ</sequence>